<dbReference type="Proteomes" id="UP000829685">
    <property type="component" value="Unassembled WGS sequence"/>
</dbReference>
<feature type="transmembrane region" description="Helical" evidence="7">
    <location>
        <begin position="74"/>
        <end position="93"/>
    </location>
</feature>
<feature type="transmembrane region" description="Helical" evidence="7">
    <location>
        <begin position="267"/>
        <end position="291"/>
    </location>
</feature>
<protein>
    <recommendedName>
        <fullName evidence="8">Rhodopsin domain-containing protein</fullName>
    </recommendedName>
</protein>
<accession>A0A9P9W8L9</accession>
<comment type="subcellular location">
    <subcellularLocation>
        <location evidence="1">Membrane</location>
        <topology evidence="1">Multi-pass membrane protein</topology>
    </subcellularLocation>
</comment>
<dbReference type="EMBL" id="JAFIMR010000070">
    <property type="protein sequence ID" value="KAI1850470.1"/>
    <property type="molecule type" value="Genomic_DNA"/>
</dbReference>
<comment type="similarity">
    <text evidence="5">Belongs to the SAT4 family.</text>
</comment>
<evidence type="ECO:0000256" key="6">
    <source>
        <dbReference type="SAM" id="MobiDB-lite"/>
    </source>
</evidence>
<comment type="caution">
    <text evidence="9">The sequence shown here is derived from an EMBL/GenBank/DDBJ whole genome shotgun (WGS) entry which is preliminary data.</text>
</comment>
<feature type="region of interest" description="Disordered" evidence="6">
    <location>
        <begin position="320"/>
        <end position="406"/>
    </location>
</feature>
<dbReference type="InterPro" id="IPR052337">
    <property type="entry name" value="SAT4-like"/>
</dbReference>
<keyword evidence="3 7" id="KW-1133">Transmembrane helix</keyword>
<evidence type="ECO:0000259" key="8">
    <source>
        <dbReference type="Pfam" id="PF20684"/>
    </source>
</evidence>
<evidence type="ECO:0000313" key="9">
    <source>
        <dbReference type="EMBL" id="KAI1850470.1"/>
    </source>
</evidence>
<name>A0A9P9W8L9_9PEZI</name>
<keyword evidence="4 7" id="KW-0472">Membrane</keyword>
<evidence type="ECO:0000313" key="10">
    <source>
        <dbReference type="Proteomes" id="UP000829685"/>
    </source>
</evidence>
<keyword evidence="2 7" id="KW-0812">Transmembrane</keyword>
<evidence type="ECO:0000256" key="1">
    <source>
        <dbReference type="ARBA" id="ARBA00004141"/>
    </source>
</evidence>
<feature type="compositionally biased region" description="Polar residues" evidence="6">
    <location>
        <begin position="358"/>
        <end position="384"/>
    </location>
</feature>
<reference evidence="9" key="1">
    <citation type="submission" date="2021-03" db="EMBL/GenBank/DDBJ databases">
        <title>Revisited historic fungal species revealed as producer of novel bioactive compounds through whole genome sequencing and comparative genomics.</title>
        <authorList>
            <person name="Vignolle G.A."/>
            <person name="Hochenegger N."/>
            <person name="Mach R.L."/>
            <person name="Mach-Aigner A.R."/>
            <person name="Javad Rahimi M."/>
            <person name="Salim K.A."/>
            <person name="Chan C.M."/>
            <person name="Lim L.B.L."/>
            <person name="Cai F."/>
            <person name="Druzhinina I.S."/>
            <person name="U'Ren J.M."/>
            <person name="Derntl C."/>
        </authorList>
    </citation>
    <scope>NUCLEOTIDE SEQUENCE</scope>
    <source>
        <strain evidence="9">TUCIM 5799</strain>
    </source>
</reference>
<evidence type="ECO:0000256" key="2">
    <source>
        <dbReference type="ARBA" id="ARBA00022692"/>
    </source>
</evidence>
<organism evidence="9 10">
    <name type="scientific">Neoarthrinium moseri</name>
    <dbReference type="NCBI Taxonomy" id="1658444"/>
    <lineage>
        <taxon>Eukaryota</taxon>
        <taxon>Fungi</taxon>
        <taxon>Dikarya</taxon>
        <taxon>Ascomycota</taxon>
        <taxon>Pezizomycotina</taxon>
        <taxon>Sordariomycetes</taxon>
        <taxon>Xylariomycetidae</taxon>
        <taxon>Amphisphaeriales</taxon>
        <taxon>Apiosporaceae</taxon>
        <taxon>Neoarthrinium</taxon>
    </lineage>
</organism>
<feature type="transmembrane region" description="Helical" evidence="7">
    <location>
        <begin position="239"/>
        <end position="261"/>
    </location>
</feature>
<dbReference type="PANTHER" id="PTHR33048:SF47">
    <property type="entry name" value="INTEGRAL MEMBRANE PROTEIN-RELATED"/>
    <property type="match status" value="1"/>
</dbReference>
<feature type="domain" description="Rhodopsin" evidence="8">
    <location>
        <begin position="58"/>
        <end position="294"/>
    </location>
</feature>
<evidence type="ECO:0000256" key="3">
    <source>
        <dbReference type="ARBA" id="ARBA00022989"/>
    </source>
</evidence>
<feature type="compositionally biased region" description="Basic and acidic residues" evidence="6">
    <location>
        <begin position="385"/>
        <end position="406"/>
    </location>
</feature>
<sequence length="406" mass="44925">MADFSKLTPAQLQAVLNGPALKPPEDVTPNFDNPPNDNALAYTALSVCLAVATITMAIRLYSRVVKVRKLRIEDYLACIGFVAYVGYLTTTYMRAAQFGIFVHQWNIRLKDMSIILLRSHVAQNMYPIVMMTMKTAILREWIRIFVPHGQRNAFFWLCTVVLVINLLYYASAIVAVNLTCIPIQATWDFTVKGKCFNGKALASSGVSVNLVSDVIILVLPQKTIWNLNMPRRKKIGVSIVFAVGLFACIAAICRLAASVIYSESSDVTYYGSAAGLWVIAEMTCAFLVFALPAVPRAFTGDGVATQILVSLRAWASISGSRNQSRDGVSSFRSESGSRRGNFSKLNDQGIPLEDHSSTRSNRSQEQPGSVRQTTKIELSSSQYTDVDRTMGHQLHHPWETKQPRTA</sequence>
<feature type="transmembrane region" description="Helical" evidence="7">
    <location>
        <begin position="39"/>
        <end position="62"/>
    </location>
</feature>
<evidence type="ECO:0000256" key="4">
    <source>
        <dbReference type="ARBA" id="ARBA00023136"/>
    </source>
</evidence>
<feature type="compositionally biased region" description="Low complexity" evidence="6">
    <location>
        <begin position="329"/>
        <end position="343"/>
    </location>
</feature>
<dbReference type="InterPro" id="IPR049326">
    <property type="entry name" value="Rhodopsin_dom_fungi"/>
</dbReference>
<evidence type="ECO:0000256" key="5">
    <source>
        <dbReference type="ARBA" id="ARBA00038359"/>
    </source>
</evidence>
<keyword evidence="10" id="KW-1185">Reference proteome</keyword>
<gene>
    <name evidence="9" type="ORF">JX265_013432</name>
</gene>
<dbReference type="GO" id="GO:0016020">
    <property type="term" value="C:membrane"/>
    <property type="evidence" value="ECO:0007669"/>
    <property type="project" value="UniProtKB-SubCell"/>
</dbReference>
<dbReference type="AlphaFoldDB" id="A0A9P9W8L9"/>
<evidence type="ECO:0000256" key="7">
    <source>
        <dbReference type="SAM" id="Phobius"/>
    </source>
</evidence>
<dbReference type="Pfam" id="PF20684">
    <property type="entry name" value="Fung_rhodopsin"/>
    <property type="match status" value="1"/>
</dbReference>
<dbReference type="PANTHER" id="PTHR33048">
    <property type="entry name" value="PTH11-LIKE INTEGRAL MEMBRANE PROTEIN (AFU_ORTHOLOGUE AFUA_5G11245)"/>
    <property type="match status" value="1"/>
</dbReference>
<proteinExistence type="inferred from homology"/>
<feature type="transmembrane region" description="Helical" evidence="7">
    <location>
        <begin position="154"/>
        <end position="176"/>
    </location>
</feature>